<dbReference type="NCBIfam" id="TIGR02867">
    <property type="entry name" value="spore_II_P"/>
    <property type="match status" value="1"/>
</dbReference>
<protein>
    <submittedName>
        <fullName evidence="2">Stage II sporulation protein P</fullName>
    </submittedName>
</protein>
<dbReference type="Proteomes" id="UP000830326">
    <property type="component" value="Chromosome"/>
</dbReference>
<proteinExistence type="predicted"/>
<evidence type="ECO:0000313" key="3">
    <source>
        <dbReference type="Proteomes" id="UP000830326"/>
    </source>
</evidence>
<dbReference type="EMBL" id="CP095075">
    <property type="protein sequence ID" value="UOR12256.1"/>
    <property type="molecule type" value="Genomic_DNA"/>
</dbReference>
<evidence type="ECO:0000313" key="2">
    <source>
        <dbReference type="EMBL" id="UOR12256.1"/>
    </source>
</evidence>
<dbReference type="Pfam" id="PF07454">
    <property type="entry name" value="SpoIIP"/>
    <property type="match status" value="1"/>
</dbReference>
<dbReference type="InterPro" id="IPR010897">
    <property type="entry name" value="Spore_II_P"/>
</dbReference>
<dbReference type="SUPFAM" id="SSF53187">
    <property type="entry name" value="Zn-dependent exopeptidases"/>
    <property type="match status" value="1"/>
</dbReference>
<gene>
    <name evidence="2" type="ORF">MUO15_01590</name>
</gene>
<organism evidence="2 3">
    <name type="scientific">Halobacillus amylolyticus</name>
    <dbReference type="NCBI Taxonomy" id="2932259"/>
    <lineage>
        <taxon>Bacteria</taxon>
        <taxon>Bacillati</taxon>
        <taxon>Bacillota</taxon>
        <taxon>Bacilli</taxon>
        <taxon>Bacillales</taxon>
        <taxon>Bacillaceae</taxon>
        <taxon>Halobacillus</taxon>
    </lineage>
</organism>
<accession>A0ABY4HCH1</accession>
<sequence length="384" mass="42742">MSLIRKNRPNYIKRLSKWMVITTAMLLLLFIGIGILTGAKSTYRLYSETIQNFTTQLEGSDFLYLFEMENKIYANARPEGAELPSLSHLSFQVLTSVTPNDPRSLLGREIPGLSSYNSEIVIAGEGTDYTNLPVESQPPLDVVLEDREAVEPKNNEEVSPPPEKENERSTGNRDVVFIYSTHNRESFLPHLPEGTEAAYHDEVNITKVGERFAQSLEANGIGAKVDQSDITTTANEQGIGSYAASRPVVKEAMATNDDIKYVFDLHRDSVSRDVTTTEINGDTYARTIFVVGAKHPDYEQNLKTATELHKMLEEQYPGLSRGVLTKKGSGSNGIYNQDLSSNAVLLEFGGIHNSLDEAYRTADVMGEVFSDYYWKKAEKVSSES</sequence>
<name>A0ABY4HCH1_9BACI</name>
<evidence type="ECO:0000256" key="1">
    <source>
        <dbReference type="SAM" id="MobiDB-lite"/>
    </source>
</evidence>
<feature type="region of interest" description="Disordered" evidence="1">
    <location>
        <begin position="150"/>
        <end position="171"/>
    </location>
</feature>
<reference evidence="2" key="1">
    <citation type="submission" date="2022-04" db="EMBL/GenBank/DDBJ databases">
        <title>Halobacillus sp. isolated from saltern.</title>
        <authorList>
            <person name="Won M."/>
            <person name="Lee C.-M."/>
            <person name="Woen H.-Y."/>
            <person name="Kwon S.-W."/>
        </authorList>
    </citation>
    <scope>NUCLEOTIDE SEQUENCE</scope>
    <source>
        <strain evidence="2">SSHM10-5</strain>
    </source>
</reference>
<keyword evidence="3" id="KW-1185">Reference proteome</keyword>
<dbReference type="RefSeq" id="WP_245032944.1">
    <property type="nucleotide sequence ID" value="NZ_CP095075.1"/>
</dbReference>